<proteinExistence type="predicted"/>
<protein>
    <submittedName>
        <fullName evidence="2">LmbE family N-acetylglucosaminyl deacetylase</fullName>
    </submittedName>
</protein>
<dbReference type="InterPro" id="IPR024078">
    <property type="entry name" value="LmbE-like_dom_sf"/>
</dbReference>
<dbReference type="Pfam" id="PF02585">
    <property type="entry name" value="PIG-L"/>
    <property type="match status" value="1"/>
</dbReference>
<accession>A0ABU0CWX6</accession>
<sequence>MMNLLDQPAWHDGIDFPDGQLKELDPRLLEQAVAAHIRSINPHIVVTYPVHGISGFHDHLVTHAVKRVFLELREQGTVQLKRLALYTLPDSGEPVFAEKGFRLKQSDPSDIDCIIPLWRQTLTCLSAVWPVCGHECCYTLLKI</sequence>
<dbReference type="EMBL" id="JAUSUQ010000023">
    <property type="protein sequence ID" value="MDQ0340911.1"/>
    <property type="molecule type" value="Genomic_DNA"/>
</dbReference>
<reference evidence="2 3" key="1">
    <citation type="submission" date="2023-07" db="EMBL/GenBank/DDBJ databases">
        <title>Genomic Encyclopedia of Type Strains, Phase IV (KMG-IV): sequencing the most valuable type-strain genomes for metagenomic binning, comparative biology and taxonomic classification.</title>
        <authorList>
            <person name="Goeker M."/>
        </authorList>
    </citation>
    <scope>NUCLEOTIDE SEQUENCE [LARGE SCALE GENOMIC DNA]</scope>
    <source>
        <strain evidence="2 3">DSM 17740</strain>
    </source>
</reference>
<dbReference type="SUPFAM" id="SSF102588">
    <property type="entry name" value="LmbE-like"/>
    <property type="match status" value="1"/>
</dbReference>
<evidence type="ECO:0000256" key="1">
    <source>
        <dbReference type="ARBA" id="ARBA00001947"/>
    </source>
</evidence>
<dbReference type="InterPro" id="IPR003737">
    <property type="entry name" value="GlcNAc_PI_deacetylase-related"/>
</dbReference>
<organism evidence="2 3">
    <name type="scientific">Caldalkalibacillus uzonensis</name>
    <dbReference type="NCBI Taxonomy" id="353224"/>
    <lineage>
        <taxon>Bacteria</taxon>
        <taxon>Bacillati</taxon>
        <taxon>Bacillota</taxon>
        <taxon>Bacilli</taxon>
        <taxon>Bacillales</taxon>
        <taxon>Bacillaceae</taxon>
        <taxon>Caldalkalibacillus</taxon>
    </lineage>
</organism>
<comment type="cofactor">
    <cofactor evidence="1">
        <name>Zn(2+)</name>
        <dbReference type="ChEBI" id="CHEBI:29105"/>
    </cofactor>
</comment>
<dbReference type="Gene3D" id="3.40.50.10320">
    <property type="entry name" value="LmbE-like"/>
    <property type="match status" value="1"/>
</dbReference>
<evidence type="ECO:0000313" key="3">
    <source>
        <dbReference type="Proteomes" id="UP001232445"/>
    </source>
</evidence>
<evidence type="ECO:0000313" key="2">
    <source>
        <dbReference type="EMBL" id="MDQ0340911.1"/>
    </source>
</evidence>
<name>A0ABU0CWX6_9BACI</name>
<keyword evidence="3" id="KW-1185">Reference proteome</keyword>
<dbReference type="Proteomes" id="UP001232445">
    <property type="component" value="Unassembled WGS sequence"/>
</dbReference>
<gene>
    <name evidence="2" type="ORF">J2S00_003751</name>
</gene>
<comment type="caution">
    <text evidence="2">The sequence shown here is derived from an EMBL/GenBank/DDBJ whole genome shotgun (WGS) entry which is preliminary data.</text>
</comment>